<gene>
    <name evidence="7" type="ORF">PCC6912_05600</name>
</gene>
<feature type="domain" description="Sodium/calcium exchanger membrane region" evidence="6">
    <location>
        <begin position="200"/>
        <end position="344"/>
    </location>
</feature>
<dbReference type="Gene3D" id="1.20.1420.30">
    <property type="entry name" value="NCX, central ion-binding region"/>
    <property type="match status" value="1"/>
</dbReference>
<dbReference type="EMBL" id="RSCJ01000002">
    <property type="protein sequence ID" value="RUR85735.1"/>
    <property type="molecule type" value="Genomic_DNA"/>
</dbReference>
<dbReference type="RefSeq" id="WP_235083120.1">
    <property type="nucleotide sequence ID" value="NZ_AJLN01000141.1"/>
</dbReference>
<reference evidence="7 8" key="1">
    <citation type="journal article" date="2019" name="Genome Biol. Evol.">
        <title>Day and night: Metabolic profiles and evolutionary relationships of six axenic non-marine cyanobacteria.</title>
        <authorList>
            <person name="Will S.E."/>
            <person name="Henke P."/>
            <person name="Boedeker C."/>
            <person name="Huang S."/>
            <person name="Brinkmann H."/>
            <person name="Rohde M."/>
            <person name="Jarek M."/>
            <person name="Friedl T."/>
            <person name="Seufert S."/>
            <person name="Schumacher M."/>
            <person name="Overmann J."/>
            <person name="Neumann-Schaal M."/>
            <person name="Petersen J."/>
        </authorList>
    </citation>
    <scope>NUCLEOTIDE SEQUENCE [LARGE SCALE GENOMIC DNA]</scope>
    <source>
        <strain evidence="7 8">PCC 6912</strain>
    </source>
</reference>
<feature type="domain" description="Sodium/calcium exchanger membrane region" evidence="6">
    <location>
        <begin position="14"/>
        <end position="155"/>
    </location>
</feature>
<dbReference type="AlphaFoldDB" id="A0A433NPH3"/>
<proteinExistence type="predicted"/>
<keyword evidence="2 5" id="KW-0812">Transmembrane</keyword>
<feature type="transmembrane region" description="Helical" evidence="5">
    <location>
        <begin position="113"/>
        <end position="134"/>
    </location>
</feature>
<evidence type="ECO:0000256" key="1">
    <source>
        <dbReference type="ARBA" id="ARBA00004141"/>
    </source>
</evidence>
<dbReference type="InterPro" id="IPR044880">
    <property type="entry name" value="NCX_ion-bd_dom_sf"/>
</dbReference>
<feature type="transmembrane region" description="Helical" evidence="5">
    <location>
        <begin position="200"/>
        <end position="219"/>
    </location>
</feature>
<feature type="transmembrane region" description="Helical" evidence="5">
    <location>
        <begin position="264"/>
        <end position="287"/>
    </location>
</feature>
<protein>
    <recommendedName>
        <fullName evidence="6">Sodium/calcium exchanger membrane region domain-containing protein</fullName>
    </recommendedName>
</protein>
<evidence type="ECO:0000259" key="6">
    <source>
        <dbReference type="Pfam" id="PF01699"/>
    </source>
</evidence>
<comment type="caution">
    <text evidence="7">The sequence shown here is derived from an EMBL/GenBank/DDBJ whole genome shotgun (WGS) entry which is preliminary data.</text>
</comment>
<keyword evidence="3 5" id="KW-1133">Transmembrane helix</keyword>
<keyword evidence="8" id="KW-1185">Reference proteome</keyword>
<dbReference type="GO" id="GO:0055085">
    <property type="term" value="P:transmembrane transport"/>
    <property type="evidence" value="ECO:0007669"/>
    <property type="project" value="InterPro"/>
</dbReference>
<evidence type="ECO:0000256" key="3">
    <source>
        <dbReference type="ARBA" id="ARBA00022989"/>
    </source>
</evidence>
<accession>A0A433NPH3</accession>
<feature type="transmembrane region" description="Helical" evidence="5">
    <location>
        <begin position="81"/>
        <end position="101"/>
    </location>
</feature>
<feature type="transmembrane region" description="Helical" evidence="5">
    <location>
        <begin position="231"/>
        <end position="252"/>
    </location>
</feature>
<evidence type="ECO:0000256" key="5">
    <source>
        <dbReference type="SAM" id="Phobius"/>
    </source>
</evidence>
<organism evidence="7 8">
    <name type="scientific">Chlorogloeopsis fritschii PCC 6912</name>
    <dbReference type="NCBI Taxonomy" id="211165"/>
    <lineage>
        <taxon>Bacteria</taxon>
        <taxon>Bacillati</taxon>
        <taxon>Cyanobacteriota</taxon>
        <taxon>Cyanophyceae</taxon>
        <taxon>Nostocales</taxon>
        <taxon>Chlorogloeopsidaceae</taxon>
        <taxon>Chlorogloeopsis</taxon>
    </lineage>
</organism>
<dbReference type="Pfam" id="PF01699">
    <property type="entry name" value="Na_Ca_ex"/>
    <property type="match status" value="2"/>
</dbReference>
<dbReference type="InterPro" id="IPR004837">
    <property type="entry name" value="NaCa_Exmemb"/>
</dbReference>
<comment type="subcellular location">
    <subcellularLocation>
        <location evidence="1">Membrane</location>
        <topology evidence="1">Multi-pass membrane protein</topology>
    </subcellularLocation>
</comment>
<dbReference type="Proteomes" id="UP000268857">
    <property type="component" value="Unassembled WGS sequence"/>
</dbReference>
<evidence type="ECO:0000256" key="4">
    <source>
        <dbReference type="ARBA" id="ARBA00023136"/>
    </source>
</evidence>
<feature type="transmembrane region" description="Helical" evidence="5">
    <location>
        <begin position="12"/>
        <end position="31"/>
    </location>
</feature>
<feature type="transmembrane region" description="Helical" evidence="5">
    <location>
        <begin position="299"/>
        <end position="319"/>
    </location>
</feature>
<evidence type="ECO:0000256" key="2">
    <source>
        <dbReference type="ARBA" id="ARBA00022692"/>
    </source>
</evidence>
<evidence type="ECO:0000313" key="7">
    <source>
        <dbReference type="EMBL" id="RUR85735.1"/>
    </source>
</evidence>
<feature type="transmembrane region" description="Helical" evidence="5">
    <location>
        <begin position="140"/>
        <end position="161"/>
    </location>
</feature>
<evidence type="ECO:0000313" key="8">
    <source>
        <dbReference type="Proteomes" id="UP000268857"/>
    </source>
</evidence>
<dbReference type="STRING" id="211165.GCA_000317285_06092"/>
<feature type="transmembrane region" description="Helical" evidence="5">
    <location>
        <begin position="43"/>
        <end position="61"/>
    </location>
</feature>
<name>A0A433NPH3_CHLFR</name>
<feature type="transmembrane region" description="Helical" evidence="5">
    <location>
        <begin position="331"/>
        <end position="350"/>
    </location>
</feature>
<dbReference type="GO" id="GO:0016020">
    <property type="term" value="C:membrane"/>
    <property type="evidence" value="ECO:0007669"/>
    <property type="project" value="UniProtKB-SubCell"/>
</dbReference>
<keyword evidence="4 5" id="KW-0472">Membrane</keyword>
<sequence length="356" mass="38237">MMFNFANYPVWINLVIFALAGGVVCFSGARLSIYADTIADRTGWGRAFIGALLLGGAASLPEIGTTTTASAIGNAPLAANNLLGEIGMQMAILALIDLVMVKGALTFFAPQPVLMLGGVILVTLLGLVLAANAVGELVSLFGIGLWSVIVFGAYLISLYTIQRYERQDYWRAVTLPHQPAAESTQQRRQEQLHQLSLKKIFLYFAVNSFFVLIAGWILAQIGDALGEQTAMGSSFIGATLLALATSLPEAITTISAVRLGAFDLAISNIFGSNALTVSLFFIADIFYREGTIFAAMDRPSMFMGALAIVLTCVFLWGLLERDNQTIYRMGVDSTIVISIYFGGLLLLYSINNGVLT</sequence>